<dbReference type="PANTHER" id="PTHR37316">
    <property type="entry name" value="TEICHOIC ACID GLYCEROL-PHOSPHATE PRIMASE"/>
    <property type="match status" value="1"/>
</dbReference>
<dbReference type="PATRIC" id="fig|1123384.7.peg.1766"/>
<reference evidence="1 2" key="1">
    <citation type="submission" date="2014-01" db="EMBL/GenBank/DDBJ databases">
        <title>Genome sequencing of Thermotog hypogea.</title>
        <authorList>
            <person name="Zhang X."/>
            <person name="Alvare G."/>
            <person name="Fristensky B."/>
            <person name="Chen L."/>
            <person name="Suen T."/>
            <person name="Chen Q."/>
            <person name="Ma K."/>
        </authorList>
    </citation>
    <scope>NUCLEOTIDE SEQUENCE [LARGE SCALE GENOMIC DNA]</scope>
    <source>
        <strain evidence="1 2">DSM 11164</strain>
    </source>
</reference>
<dbReference type="AlphaFoldDB" id="A0A0X1KUA2"/>
<dbReference type="KEGG" id="phy:AJ81_08810"/>
<dbReference type="InterPro" id="IPR051612">
    <property type="entry name" value="Teichoic_Acid_Biosynth"/>
</dbReference>
<keyword evidence="2" id="KW-1185">Reference proteome</keyword>
<dbReference type="OrthoDB" id="9807097at2"/>
<evidence type="ECO:0000313" key="1">
    <source>
        <dbReference type="EMBL" id="AJC74880.1"/>
    </source>
</evidence>
<sequence>MLKFLVVKFLEMVARLFCRVDKNLVTLYFLNYSGCNLNPVLEAYEKGEIKDCKFKVIELPEKPFESLWKRLLFKWHMIEWTAKSKVIVTTHGGRRLRRKTVHIELWHSFPTKKAGLMDKRVQRYDSKPNIFCSYSDFGTVLRNACVGLSISLYVVTGAPRNDYLLTVNGKKNLEKLFGMSLEGKRVIIFAPTFRFGYEDFVEGNKSYDNFFGFKEFDIQKFLSFLEESNIVFFLKLHPNEEWLFVDHFKRFGSDRIKIIESAILKRERTDFYKLLNGADLLVTDYSSIYFDWLLLDRPVVFTPVDLKEYKETRGGWLLDYDFWAAGPKCVDQDSLQKEVKKSLEDPNYYRPERQLVVKLVHQYRDANSTNRVLELIQKALRGERLV</sequence>
<evidence type="ECO:0008006" key="3">
    <source>
        <dbReference type="Google" id="ProtNLM"/>
    </source>
</evidence>
<organism evidence="1 2">
    <name type="scientific">Pseudothermotoga hypogea DSM 11164 = NBRC 106472</name>
    <dbReference type="NCBI Taxonomy" id="1123384"/>
    <lineage>
        <taxon>Bacteria</taxon>
        <taxon>Thermotogati</taxon>
        <taxon>Thermotogota</taxon>
        <taxon>Thermotogae</taxon>
        <taxon>Thermotogales</taxon>
        <taxon>Thermotogaceae</taxon>
        <taxon>Pseudothermotoga</taxon>
    </lineage>
</organism>
<protein>
    <recommendedName>
        <fullName evidence="3">CDP-glycerol:glycerophosphate glycerophosphotransferase</fullName>
    </recommendedName>
</protein>
<evidence type="ECO:0000313" key="2">
    <source>
        <dbReference type="Proteomes" id="UP000077469"/>
    </source>
</evidence>
<dbReference type="GO" id="GO:0016020">
    <property type="term" value="C:membrane"/>
    <property type="evidence" value="ECO:0007669"/>
    <property type="project" value="InterPro"/>
</dbReference>
<dbReference type="SUPFAM" id="SSF53756">
    <property type="entry name" value="UDP-Glycosyltransferase/glycogen phosphorylase"/>
    <property type="match status" value="1"/>
</dbReference>
<dbReference type="PANTHER" id="PTHR37316:SF3">
    <property type="entry name" value="TEICHOIC ACID GLYCEROL-PHOSPHATE TRANSFERASE"/>
    <property type="match status" value="1"/>
</dbReference>
<dbReference type="InterPro" id="IPR043148">
    <property type="entry name" value="TagF_C"/>
</dbReference>
<dbReference type="GO" id="GO:0047355">
    <property type="term" value="F:CDP-glycerol glycerophosphotransferase activity"/>
    <property type="evidence" value="ECO:0007669"/>
    <property type="project" value="InterPro"/>
</dbReference>
<dbReference type="Pfam" id="PF04464">
    <property type="entry name" value="Glyphos_transf"/>
    <property type="match status" value="1"/>
</dbReference>
<name>A0A0X1KUA2_9THEM</name>
<proteinExistence type="predicted"/>
<dbReference type="InterPro" id="IPR007554">
    <property type="entry name" value="Glycerophosphate_synth"/>
</dbReference>
<dbReference type="PaxDb" id="1123384-AJ81_08810"/>
<dbReference type="RefSeq" id="WP_051368781.1">
    <property type="nucleotide sequence ID" value="NC_022795.1"/>
</dbReference>
<gene>
    <name evidence="1" type="ORF">AJ81_08810</name>
</gene>
<accession>A0A0X1KUA2</accession>
<dbReference type="EMBL" id="CP007141">
    <property type="protein sequence ID" value="AJC74880.1"/>
    <property type="molecule type" value="Genomic_DNA"/>
</dbReference>
<dbReference type="Proteomes" id="UP000077469">
    <property type="component" value="Chromosome"/>
</dbReference>
<dbReference type="Gene3D" id="3.40.50.12580">
    <property type="match status" value="1"/>
</dbReference>
<dbReference type="STRING" id="1123384.AJ81_08810"/>